<evidence type="ECO:0000313" key="1">
    <source>
        <dbReference type="EMBL" id="VFK52053.1"/>
    </source>
</evidence>
<reference evidence="2" key="1">
    <citation type="submission" date="2019-02" db="EMBL/GenBank/DDBJ databases">
        <authorList>
            <person name="Gruber-Vodicka R. H."/>
            <person name="Seah K. B. B."/>
        </authorList>
    </citation>
    <scope>NUCLEOTIDE SEQUENCE</scope>
    <source>
        <strain evidence="1">BECK_BY1</strain>
        <strain evidence="2">BECK_BY2</strain>
    </source>
</reference>
<organism evidence="2">
    <name type="scientific">Candidatus Kentrum sp. TUN</name>
    <dbReference type="NCBI Taxonomy" id="2126343"/>
    <lineage>
        <taxon>Bacteria</taxon>
        <taxon>Pseudomonadati</taxon>
        <taxon>Pseudomonadota</taxon>
        <taxon>Gammaproteobacteria</taxon>
        <taxon>Candidatus Kentrum</taxon>
    </lineage>
</organism>
<protein>
    <submittedName>
        <fullName evidence="2">Uncharacterized protein</fullName>
    </submittedName>
</protein>
<dbReference type="EMBL" id="CAADFV010000032">
    <property type="protein sequence ID" value="VFK55716.1"/>
    <property type="molecule type" value="Genomic_DNA"/>
</dbReference>
<dbReference type="AlphaFoldDB" id="A0A450ZPN9"/>
<gene>
    <name evidence="1" type="ORF">BECKTUN1418D_GA0071000_10142</name>
    <name evidence="2" type="ORF">BECKTUN1418E_GA0071001_103210</name>
</gene>
<dbReference type="EMBL" id="CAADFX010000014">
    <property type="protein sequence ID" value="VFK52053.1"/>
    <property type="molecule type" value="Genomic_DNA"/>
</dbReference>
<evidence type="ECO:0000313" key="2">
    <source>
        <dbReference type="EMBL" id="VFK55716.1"/>
    </source>
</evidence>
<name>A0A450ZPN9_9GAMM</name>
<proteinExistence type="predicted"/>
<sequence>MTNKPEFSFPSLADLRVILQTALPLGIGYIISNLEDLEQEDQKFIGLSFFAAREIFHLGKNSKRIRSLPLVEMTGEWLNENHWFRPGRIRDDADWRDRHFNVLFHKLASPQANPPLKLIRKAEREINKSRKPDADKTLLLRSNALWEKDRRKWQSRRIRRRV</sequence>
<accession>A0A450ZPN9</accession>